<protein>
    <submittedName>
        <fullName evidence="7">Squamosa promoter-binding-like protein 18</fullName>
    </submittedName>
</protein>
<feature type="compositionally biased region" description="Low complexity" evidence="5">
    <location>
        <begin position="48"/>
        <end position="63"/>
    </location>
</feature>
<sequence>MLFSVEKANKLKQSLPPGPSPATAPSRAECSVDLKLGGLGEFGAVDGTTTKESTSATATSSASPMKRPHSGPGGAGGAQCLSCVVDSCKADLSKCRDYHRRHKVYEAHSKTHVVVVVAGREMRFCQQCSRYILPLRLALAAAGLISPSGWQFISLLPIRISSAQPSSLMICGI</sequence>
<dbReference type="AlphaFoldDB" id="A0A3L6E2G1"/>
<keyword evidence="2 4" id="KW-0863">Zinc-finger</keyword>
<dbReference type="PROSITE" id="PS51141">
    <property type="entry name" value="ZF_SBP"/>
    <property type="match status" value="1"/>
</dbReference>
<evidence type="ECO:0000256" key="4">
    <source>
        <dbReference type="PROSITE-ProRule" id="PRU00470"/>
    </source>
</evidence>
<dbReference type="Gene3D" id="4.10.1100.10">
    <property type="entry name" value="Transcription factor, SBP-box domain"/>
    <property type="match status" value="1"/>
</dbReference>
<dbReference type="PANTHER" id="PTHR31251:SF208">
    <property type="entry name" value="SQUAMOSA PROMOTER-BINDING-LIKE PROTEIN 18"/>
    <property type="match status" value="1"/>
</dbReference>
<dbReference type="InterPro" id="IPR044817">
    <property type="entry name" value="SBP-like"/>
</dbReference>
<dbReference type="Proteomes" id="UP000251960">
    <property type="component" value="Chromosome 7"/>
</dbReference>
<reference evidence="7 8" key="1">
    <citation type="journal article" date="2018" name="Nat. Genet.">
        <title>Extensive intraspecific gene order and gene structural variations between Mo17 and other maize genomes.</title>
        <authorList>
            <person name="Sun S."/>
            <person name="Zhou Y."/>
            <person name="Chen J."/>
            <person name="Shi J."/>
            <person name="Zhao H."/>
            <person name="Zhao H."/>
            <person name="Song W."/>
            <person name="Zhang M."/>
            <person name="Cui Y."/>
            <person name="Dong X."/>
            <person name="Liu H."/>
            <person name="Ma X."/>
            <person name="Jiao Y."/>
            <person name="Wang B."/>
            <person name="Wei X."/>
            <person name="Stein J.C."/>
            <person name="Glaubitz J.C."/>
            <person name="Lu F."/>
            <person name="Yu G."/>
            <person name="Liang C."/>
            <person name="Fengler K."/>
            <person name="Li B."/>
            <person name="Rafalski A."/>
            <person name="Schnable P.S."/>
            <person name="Ware D.H."/>
            <person name="Buckler E.S."/>
            <person name="Lai J."/>
        </authorList>
    </citation>
    <scope>NUCLEOTIDE SEQUENCE [LARGE SCALE GENOMIC DNA]</scope>
    <source>
        <strain evidence="8">cv. Missouri 17</strain>
        <tissue evidence="7">Seedling</tissue>
    </source>
</reference>
<dbReference type="Pfam" id="PF03110">
    <property type="entry name" value="SBP"/>
    <property type="match status" value="1"/>
</dbReference>
<evidence type="ECO:0000313" key="8">
    <source>
        <dbReference type="Proteomes" id="UP000251960"/>
    </source>
</evidence>
<dbReference type="GO" id="GO:0008270">
    <property type="term" value="F:zinc ion binding"/>
    <property type="evidence" value="ECO:0007669"/>
    <property type="project" value="UniProtKB-KW"/>
</dbReference>
<feature type="region of interest" description="Disordered" evidence="5">
    <location>
        <begin position="8"/>
        <end position="27"/>
    </location>
</feature>
<dbReference type="InterPro" id="IPR004333">
    <property type="entry name" value="SBP_dom"/>
</dbReference>
<name>A0A3L6E2G1_MAIZE</name>
<evidence type="ECO:0000313" key="7">
    <source>
        <dbReference type="EMBL" id="PWZ14975.1"/>
    </source>
</evidence>
<keyword evidence="1" id="KW-0479">Metal-binding</keyword>
<evidence type="ECO:0000256" key="3">
    <source>
        <dbReference type="ARBA" id="ARBA00022833"/>
    </source>
</evidence>
<dbReference type="EMBL" id="NCVQ01000008">
    <property type="protein sequence ID" value="PWZ14975.1"/>
    <property type="molecule type" value="Genomic_DNA"/>
</dbReference>
<dbReference type="PANTHER" id="PTHR31251">
    <property type="entry name" value="SQUAMOSA PROMOTER-BINDING-LIKE PROTEIN 4"/>
    <property type="match status" value="1"/>
</dbReference>
<proteinExistence type="predicted"/>
<evidence type="ECO:0000256" key="2">
    <source>
        <dbReference type="ARBA" id="ARBA00022771"/>
    </source>
</evidence>
<dbReference type="GO" id="GO:0005634">
    <property type="term" value="C:nucleus"/>
    <property type="evidence" value="ECO:0007669"/>
    <property type="project" value="InterPro"/>
</dbReference>
<dbReference type="InterPro" id="IPR036893">
    <property type="entry name" value="SBP_sf"/>
</dbReference>
<evidence type="ECO:0000256" key="5">
    <source>
        <dbReference type="SAM" id="MobiDB-lite"/>
    </source>
</evidence>
<evidence type="ECO:0000256" key="1">
    <source>
        <dbReference type="ARBA" id="ARBA00022723"/>
    </source>
</evidence>
<dbReference type="ExpressionAtlas" id="A0A3L6E2G1">
    <property type="expression patterns" value="baseline and differential"/>
</dbReference>
<dbReference type="GO" id="GO:0003677">
    <property type="term" value="F:DNA binding"/>
    <property type="evidence" value="ECO:0007669"/>
    <property type="project" value="InterPro"/>
</dbReference>
<evidence type="ECO:0000259" key="6">
    <source>
        <dbReference type="PROSITE" id="PS51141"/>
    </source>
</evidence>
<comment type="caution">
    <text evidence="7">The sequence shown here is derived from an EMBL/GenBank/DDBJ whole genome shotgun (WGS) entry which is preliminary data.</text>
</comment>
<gene>
    <name evidence="7" type="primary">SPL18_0</name>
    <name evidence="7" type="ORF">Zm00014a_000711</name>
</gene>
<feature type="domain" description="SBP-type" evidence="6">
    <location>
        <begin position="80"/>
        <end position="158"/>
    </location>
</feature>
<feature type="region of interest" description="Disordered" evidence="5">
    <location>
        <begin position="44"/>
        <end position="73"/>
    </location>
</feature>
<organism evidence="7 8">
    <name type="scientific">Zea mays</name>
    <name type="common">Maize</name>
    <dbReference type="NCBI Taxonomy" id="4577"/>
    <lineage>
        <taxon>Eukaryota</taxon>
        <taxon>Viridiplantae</taxon>
        <taxon>Streptophyta</taxon>
        <taxon>Embryophyta</taxon>
        <taxon>Tracheophyta</taxon>
        <taxon>Spermatophyta</taxon>
        <taxon>Magnoliopsida</taxon>
        <taxon>Liliopsida</taxon>
        <taxon>Poales</taxon>
        <taxon>Poaceae</taxon>
        <taxon>PACMAD clade</taxon>
        <taxon>Panicoideae</taxon>
        <taxon>Andropogonodae</taxon>
        <taxon>Andropogoneae</taxon>
        <taxon>Tripsacinae</taxon>
        <taxon>Zea</taxon>
    </lineage>
</organism>
<keyword evidence="3" id="KW-0862">Zinc</keyword>
<accession>A0A3L6E2G1</accession>
<dbReference type="SUPFAM" id="SSF103612">
    <property type="entry name" value="SBT domain"/>
    <property type="match status" value="1"/>
</dbReference>